<dbReference type="AlphaFoldDB" id="A0A1I1U383"/>
<sequence>MIEWTGKTTNGKTIGTMIAEDPHDLFSKLDAWVRNDSTPNYFDRDLIVEFLEKKDPKFARLNKDIEQADYYDDDELEEKLFEDQTNLIYETIDQLDDDEVLELIEFAGEAFINDIEEC</sequence>
<evidence type="ECO:0000313" key="1">
    <source>
        <dbReference type="EMBL" id="SFD63163.1"/>
    </source>
</evidence>
<dbReference type="Proteomes" id="UP000199599">
    <property type="component" value="Unassembled WGS sequence"/>
</dbReference>
<name>A0A1I1U383_9LACO</name>
<proteinExistence type="predicted"/>
<gene>
    <name evidence="1" type="ORF">SAMN04487792_1666</name>
</gene>
<reference evidence="2" key="1">
    <citation type="submission" date="2016-10" db="EMBL/GenBank/DDBJ databases">
        <authorList>
            <person name="Varghese N."/>
            <person name="Submissions S."/>
        </authorList>
    </citation>
    <scope>NUCLEOTIDE SEQUENCE [LARGE SCALE GENOMIC DNA]</scope>
    <source>
        <strain evidence="2">R-53102</strain>
    </source>
</reference>
<protein>
    <submittedName>
        <fullName evidence="1">Uncharacterized protein</fullName>
    </submittedName>
</protein>
<accession>A0A1I1U383</accession>
<dbReference type="RefSeq" id="WP_090094204.1">
    <property type="nucleotide sequence ID" value="NZ_CBCRVU010000006.1"/>
</dbReference>
<dbReference type="EMBL" id="FOMN01000015">
    <property type="protein sequence ID" value="SFD63163.1"/>
    <property type="molecule type" value="Genomic_DNA"/>
</dbReference>
<evidence type="ECO:0000313" key="2">
    <source>
        <dbReference type="Proteomes" id="UP000199599"/>
    </source>
</evidence>
<organism evidence="1 2">
    <name type="scientific">Lactobacillus bombicola</name>
    <dbReference type="NCBI Taxonomy" id="1505723"/>
    <lineage>
        <taxon>Bacteria</taxon>
        <taxon>Bacillati</taxon>
        <taxon>Bacillota</taxon>
        <taxon>Bacilli</taxon>
        <taxon>Lactobacillales</taxon>
        <taxon>Lactobacillaceae</taxon>
        <taxon>Lactobacillus</taxon>
    </lineage>
</organism>